<gene>
    <name evidence="3" type="ORF">ETU09_09205</name>
</gene>
<name>A0A563D8X2_9FLAO</name>
<sequence length="626" mass="74768">MKKIMGTELDSLQNAEDNVSKDLNSNTSTNENLDNLNYVRESNNDKECTISEEEYETFPLEKLIEKFQELINKFPIHKIGEPVNIIKEIFLKKYEEEEKDRKEKFILAGGDELNYQPNTILKSRFNSIYNDYKTTLNSFYKDQEKIEQVNLDKRLEIIENLKDLYTQPIESIGTFFRKFKSIKEEWHNAGRISKLKAGDTFKTYFHHLENVHEFIRMNKELEELNYAHNLEQRNAIINRAKELVAEPSIQKALNELQYLHKLWKEQAEPVSEEFRESTWIEFKEITQIIHNRKSELFEKIKLEQESNLKVKLSIIKELETIISTDSNSLTFWNNSAKKIEELRENFFSTGRVPKENSTEIWQQFKKIIQEINHKKNIFYRNLKKVQQENLLKKNELLEIAKANKDIEDWETGLNLFKKIQEDWKKIGHVPRKNSDQIWKDFRENCNYFFERYKQRNIKVNEEWIENLEKKKLLLNELNELNHNSDSENILSKINEFSIKWNSIGKVPRENININSEFNQTVKSIIKKFDIEKNKVDEMFLNIKIEEYKNTNNSKQFDENLKSLKKEIQDLEQEVVQLENNLSFFSNAKTDNPLLKNVLGNINSKKDKIKELRLVYTKLLHTNPEDN</sequence>
<evidence type="ECO:0000313" key="3">
    <source>
        <dbReference type="EMBL" id="TWP26728.1"/>
    </source>
</evidence>
<feature type="compositionally biased region" description="Polar residues" evidence="2">
    <location>
        <begin position="10"/>
        <end position="33"/>
    </location>
</feature>
<dbReference type="RefSeq" id="WP_146293242.1">
    <property type="nucleotide sequence ID" value="NZ_SELH01000025.1"/>
</dbReference>
<organism evidence="3 4">
    <name type="scientific">Apibacter muscae</name>
    <dbReference type="NCBI Taxonomy" id="2509004"/>
    <lineage>
        <taxon>Bacteria</taxon>
        <taxon>Pseudomonadati</taxon>
        <taxon>Bacteroidota</taxon>
        <taxon>Flavobacteriia</taxon>
        <taxon>Flavobacteriales</taxon>
        <taxon>Weeksellaceae</taxon>
        <taxon>Apibacter</taxon>
    </lineage>
</organism>
<evidence type="ECO:0000256" key="2">
    <source>
        <dbReference type="SAM" id="MobiDB-lite"/>
    </source>
</evidence>
<keyword evidence="1" id="KW-0175">Coiled coil</keyword>
<comment type="caution">
    <text evidence="3">The sequence shown here is derived from an EMBL/GenBank/DDBJ whole genome shotgun (WGS) entry which is preliminary data.</text>
</comment>
<proteinExistence type="predicted"/>
<feature type="coiled-coil region" evidence="1">
    <location>
        <begin position="553"/>
        <end position="587"/>
    </location>
</feature>
<dbReference type="EMBL" id="SELH01000025">
    <property type="protein sequence ID" value="TWP26728.1"/>
    <property type="molecule type" value="Genomic_DNA"/>
</dbReference>
<reference evidence="3 4" key="1">
    <citation type="submission" date="2019-02" db="EMBL/GenBank/DDBJ databases">
        <title>Apibacter muscae sp. nov.: a novel member of the house fly microbiota.</title>
        <authorList>
            <person name="Park R."/>
        </authorList>
    </citation>
    <scope>NUCLEOTIDE SEQUENCE [LARGE SCALE GENOMIC DNA]</scope>
    <source>
        <strain evidence="3 4">AL1</strain>
    </source>
</reference>
<accession>A0A563D8X2</accession>
<dbReference type="Proteomes" id="UP000319499">
    <property type="component" value="Unassembled WGS sequence"/>
</dbReference>
<evidence type="ECO:0000313" key="4">
    <source>
        <dbReference type="Proteomes" id="UP000319499"/>
    </source>
</evidence>
<feature type="region of interest" description="Disordered" evidence="2">
    <location>
        <begin position="1"/>
        <end position="33"/>
    </location>
</feature>
<keyword evidence="4" id="KW-1185">Reference proteome</keyword>
<evidence type="ECO:0000256" key="1">
    <source>
        <dbReference type="SAM" id="Coils"/>
    </source>
</evidence>
<protein>
    <submittedName>
        <fullName evidence="3">DUF349 domain-containing protein</fullName>
    </submittedName>
</protein>
<dbReference type="OrthoDB" id="5422202at2"/>
<dbReference type="Pfam" id="PF03993">
    <property type="entry name" value="DUF349"/>
    <property type="match status" value="5"/>
</dbReference>
<dbReference type="InterPro" id="IPR007139">
    <property type="entry name" value="DUF349"/>
</dbReference>
<dbReference type="AlphaFoldDB" id="A0A563D8X2"/>